<dbReference type="EMBL" id="SHOA02000005">
    <property type="protein sequence ID" value="TDH69404.1"/>
    <property type="molecule type" value="Genomic_DNA"/>
</dbReference>
<reference evidence="2 3" key="1">
    <citation type="journal article" date="2021" name="Genome Biol.">
        <title>AFLAP: assembly-free linkage analysis pipeline using k-mers from genome sequencing data.</title>
        <authorList>
            <person name="Fletcher K."/>
            <person name="Zhang L."/>
            <person name="Gil J."/>
            <person name="Han R."/>
            <person name="Cavanaugh K."/>
            <person name="Michelmore R."/>
        </authorList>
    </citation>
    <scope>NUCLEOTIDE SEQUENCE [LARGE SCALE GENOMIC DNA]</scope>
    <source>
        <strain evidence="2 3">SF5</strain>
    </source>
</reference>
<organism evidence="2 3">
    <name type="scientific">Bremia lactucae</name>
    <name type="common">Lettuce downy mildew</name>
    <dbReference type="NCBI Taxonomy" id="4779"/>
    <lineage>
        <taxon>Eukaryota</taxon>
        <taxon>Sar</taxon>
        <taxon>Stramenopiles</taxon>
        <taxon>Oomycota</taxon>
        <taxon>Peronosporomycetes</taxon>
        <taxon>Peronosporales</taxon>
        <taxon>Peronosporaceae</taxon>
        <taxon>Bremia</taxon>
    </lineage>
</organism>
<gene>
    <name evidence="2" type="ORF">CCR75_002291</name>
</gene>
<accession>A0A976IF50</accession>
<dbReference type="AlphaFoldDB" id="A0A976IF50"/>
<sequence length="111" mass="12672">MFRLIETSEHDGGLKEKFLLPTISATRSVVAKERATARKAATSRSNKTCFLIAFMASVSQQRFVMYQNQRQRRFNTGENDDAWTCKRVKNANNKKKPRHVASSEVDSDCTQ</sequence>
<comment type="caution">
    <text evidence="2">The sequence shown here is derived from an EMBL/GenBank/DDBJ whole genome shotgun (WGS) entry which is preliminary data.</text>
</comment>
<name>A0A976IF50_BRELC</name>
<evidence type="ECO:0000313" key="3">
    <source>
        <dbReference type="Proteomes" id="UP000294530"/>
    </source>
</evidence>
<proteinExistence type="predicted"/>
<dbReference type="Proteomes" id="UP000294530">
    <property type="component" value="Unassembled WGS sequence"/>
</dbReference>
<feature type="compositionally biased region" description="Basic residues" evidence="1">
    <location>
        <begin position="88"/>
        <end position="99"/>
    </location>
</feature>
<evidence type="ECO:0000256" key="1">
    <source>
        <dbReference type="SAM" id="MobiDB-lite"/>
    </source>
</evidence>
<protein>
    <submittedName>
        <fullName evidence="2">Uncharacterized protein</fullName>
    </submittedName>
</protein>
<feature type="region of interest" description="Disordered" evidence="1">
    <location>
        <begin position="88"/>
        <end position="111"/>
    </location>
</feature>
<dbReference type="KEGG" id="blac:94346060"/>
<evidence type="ECO:0000313" key="2">
    <source>
        <dbReference type="EMBL" id="TDH69404.1"/>
    </source>
</evidence>
<dbReference type="RefSeq" id="XP_067818903.1">
    <property type="nucleotide sequence ID" value="XM_067960389.1"/>
</dbReference>
<keyword evidence="3" id="KW-1185">Reference proteome</keyword>
<dbReference type="GeneID" id="94346060"/>